<evidence type="ECO:0000313" key="12">
    <source>
        <dbReference type="Proteomes" id="UP001324115"/>
    </source>
</evidence>
<evidence type="ECO:0000256" key="8">
    <source>
        <dbReference type="SAM" id="MobiDB-lite"/>
    </source>
</evidence>
<comment type="caution">
    <text evidence="11">The sequence shown here is derived from an EMBL/GenBank/DDBJ whole genome shotgun (WGS) entry which is preliminary data.</text>
</comment>
<sequence length="1980" mass="227193">MVILTETVKVFVEKTVGYTIAAVGRQMGYLIRYKKNVDNLNDKFDDLKGARDGVQRKVQSAICNVEEIEANVQRWQTRVQGITAEVEEFVEKEGQAKLKCFNLKARYQIGKKAHKMGLAVKELKDEADTFHTVGHRVPIEGGTTISTKGYEDFESRKSIFDGVMNALKDDNIPAIGVCGMGGLGKTMLVGKIATQAIEDKLFERIVTVVVSQTPNLKQIQNVVAEELELKFKDEDTDFKKAHLLRERLKQEKILLIVDDIWTKIDLDALGISLGDNRKGSKLFLTSRFRDVLHKDMDAEKIFQVEVLSYKEAKFLFVKIVGDFAETLNFQSTMVEVVKECAGLPIAITTVANTLKNQKNPNVWKDALQQLKRANPTQIKGMHEKVYLSIKFSYNFLSKEAQALFLFCSSFKEDMVIQIDLLWRYLVGLDFLEDVYKMEEVRNRVHTLVEILKDSCLLLEGNGSGTFKMHDVIRDVAIHIADKEKKMLTIRSSDDSEKWSNMEKMKDSIGIALFEAKFSELPQRLECPRLNFIILGDEENSLQIPNHIFEGAKNLKVLVLMRPSLPLPSSLSLLQNLQTLALLECESEDLALIGELKNLKALVLVDSKIKQLPIGIRQLTHLQLLDLRRCTKLEAIPSTVLSGLKNLEEIHMNQSFNQWQVGGEITERSNARVSELDHLLHLTTLCIHIPNPNILPNALLFDKLVRYEILIGPDWDWESNSCVEFEISRTLKIELDRSFQEEDGIKILLKGCEYLTLALGKGIKNILYEVDKEGFPRLKHLYVQNSVEIQYIIDSIWFQCVAFPVLELLSLVNMINLERICHNQLAMGSFHNLKKLEIRKCDNLVFVFSSTLLRCFSQLQEIEIEDCKVMSAIVAEERKHGIQVNEDIITDTIDFPQLRSLSLKRLPNLMGFCSNVDSQPLFNKKVAFSNLENLHIDAIYKLKMLWHNQLDPDSFCKLKQLHVDDCENLINIFQPNILRRLPNLEDLQIRNCNLVEEVFEVQGKNGDEICDMVVSTQFKVLKLINLPNLKHVWSSDPQAISIFQNLHEVEVSNCKSMKSLFPASVAKSLKQLKNLKIHNCGLEEIVAMEEGLETVTKFVFPQLVSLCLELMLDLKCFYPGKHTIEWPSLKQLMIFKCDKVKIVALNELSFPNTDALSHDVPIQQPFFWIEKVTFSNLEDIRINDKDNLKMLWDSCQLVPDSFCKLKRLGVARCKNLMNIFPPNMLRRLQNLENLEIRDCNSIEEVFDIRGENVDEICDTVSNKLKVLTLFNLPKLKHVWSLNVQAILTFQNLHTIKVSNCKSLKGLFPVSVAKSLEQLQWLEIRDCGLEEIVAMEEGLETVTKFVFPRLSYLYLISLPELKCFYPGKHTSEWPSLKYLHISKCDKVKIFASNELSFSDTNELGHHVPVQQPFFLIEKDAFSNLEDINISAMDNLEMLWHNHQLAPDSSYKLNRLNVSGCKNLINIFPPNMLRRLQNLEELEIWDCNSVEEVFGIRGVNVDEICDTVSTQLRVLWLYNLPKLKHVWSLDLQAILTFQNVRTVNVCGCKILKSLFPVSVAKSLEQLESLTIEECGLEEIVALEGVETTIKFVFPRITSLYLGSLPKLKYFYPGKHTLEWPSLKKLTIKNCDKVKIIGSNELSFQERDVLGHHVQIQQPLFPIEKDTLSNFEELRLNWDDTINQTYDRLKAQFSCKLKVLGLYSKDRSTAFPWVFVQGLYNLKELEISNFFLEEICQCGIVDSEGQYAEMFERLTTLHLSKMPKLMHLWKENSQQGRGIQNLESLQVSYCGRLKTLVPSSMCFRNLYTLEVSECHGLINLATSTTVKSLVQLKELRLLGCKRMREIVTNEGEGEAGDESCFNQLKDLSLYDLPTLGSFFHLGNRTIKFPSLESLYVVRCPELKIFSDGVLSMQKLKHVYLGGNDWWNVYQEEDLFPEDVNTFKKRCWEKNNDPCLRQLFTQKTNASTSEAKEENDVDDLEDDSM</sequence>
<dbReference type="PANTHER" id="PTHR33463">
    <property type="entry name" value="NB-ARC DOMAIN-CONTAINING PROTEIN-RELATED"/>
    <property type="match status" value="1"/>
</dbReference>
<dbReference type="SUPFAM" id="SSF52047">
    <property type="entry name" value="RNI-like"/>
    <property type="match status" value="2"/>
</dbReference>
<dbReference type="GO" id="GO:0006952">
    <property type="term" value="P:defense response"/>
    <property type="evidence" value="ECO:0007669"/>
    <property type="project" value="UniProtKB-KW"/>
</dbReference>
<keyword evidence="6" id="KW-0067">ATP-binding</keyword>
<evidence type="ECO:0000256" key="7">
    <source>
        <dbReference type="SAM" id="Coils"/>
    </source>
</evidence>
<name>A0AAN7EM17_QUERU</name>
<dbReference type="InterPro" id="IPR042197">
    <property type="entry name" value="Apaf_helical"/>
</dbReference>
<dbReference type="InterPro" id="IPR050905">
    <property type="entry name" value="Plant_NBS-LRR"/>
</dbReference>
<dbReference type="InterPro" id="IPR057135">
    <property type="entry name" value="At4g27190-like_LRR"/>
</dbReference>
<dbReference type="Proteomes" id="UP001324115">
    <property type="component" value="Unassembled WGS sequence"/>
</dbReference>
<organism evidence="11 12">
    <name type="scientific">Quercus rubra</name>
    <name type="common">Northern red oak</name>
    <name type="synonym">Quercus borealis</name>
    <dbReference type="NCBI Taxonomy" id="3512"/>
    <lineage>
        <taxon>Eukaryota</taxon>
        <taxon>Viridiplantae</taxon>
        <taxon>Streptophyta</taxon>
        <taxon>Embryophyta</taxon>
        <taxon>Tracheophyta</taxon>
        <taxon>Spermatophyta</taxon>
        <taxon>Magnoliopsida</taxon>
        <taxon>eudicotyledons</taxon>
        <taxon>Gunneridae</taxon>
        <taxon>Pentapetalae</taxon>
        <taxon>rosids</taxon>
        <taxon>fabids</taxon>
        <taxon>Fagales</taxon>
        <taxon>Fagaceae</taxon>
        <taxon>Quercus</taxon>
    </lineage>
</organism>
<dbReference type="InterPro" id="IPR032675">
    <property type="entry name" value="LRR_dom_sf"/>
</dbReference>
<keyword evidence="3" id="KW-0677">Repeat</keyword>
<keyword evidence="2" id="KW-0433">Leucine-rich repeat</keyword>
<evidence type="ECO:0000256" key="5">
    <source>
        <dbReference type="ARBA" id="ARBA00022821"/>
    </source>
</evidence>
<feature type="domain" description="NB-ARC" evidence="9">
    <location>
        <begin position="160"/>
        <end position="321"/>
    </location>
</feature>
<dbReference type="Gene3D" id="3.80.10.10">
    <property type="entry name" value="Ribonuclease Inhibitor"/>
    <property type="match status" value="7"/>
</dbReference>
<comment type="similarity">
    <text evidence="1">Belongs to the disease resistance NB-LRR family.</text>
</comment>
<dbReference type="EMBL" id="JAXUIC010000009">
    <property type="protein sequence ID" value="KAK4573429.1"/>
    <property type="molecule type" value="Genomic_DNA"/>
</dbReference>
<protein>
    <recommendedName>
        <fullName evidence="13">AAA+ ATPase domain-containing protein</fullName>
    </recommendedName>
</protein>
<dbReference type="SUPFAM" id="SSF52058">
    <property type="entry name" value="L domain-like"/>
    <property type="match status" value="1"/>
</dbReference>
<dbReference type="Gene3D" id="1.10.10.10">
    <property type="entry name" value="Winged helix-like DNA-binding domain superfamily/Winged helix DNA-binding domain"/>
    <property type="match status" value="1"/>
</dbReference>
<dbReference type="Pfam" id="PF23247">
    <property type="entry name" value="LRR_RPS2"/>
    <property type="match status" value="4"/>
</dbReference>
<dbReference type="Pfam" id="PF00931">
    <property type="entry name" value="NB-ARC"/>
    <property type="match status" value="1"/>
</dbReference>
<evidence type="ECO:0000256" key="3">
    <source>
        <dbReference type="ARBA" id="ARBA00022737"/>
    </source>
</evidence>
<feature type="domain" description="Disease resistance protein At4g27190-like leucine-rich repeats" evidence="10">
    <location>
        <begin position="930"/>
        <end position="1080"/>
    </location>
</feature>
<dbReference type="Gene3D" id="3.40.50.300">
    <property type="entry name" value="P-loop containing nucleotide triphosphate hydrolases"/>
    <property type="match status" value="1"/>
</dbReference>
<feature type="coiled-coil region" evidence="7">
    <location>
        <begin position="30"/>
        <end position="85"/>
    </location>
</feature>
<dbReference type="GO" id="GO:0043531">
    <property type="term" value="F:ADP binding"/>
    <property type="evidence" value="ECO:0007669"/>
    <property type="project" value="InterPro"/>
</dbReference>
<feature type="region of interest" description="Disordered" evidence="8">
    <location>
        <begin position="1960"/>
        <end position="1980"/>
    </location>
</feature>
<keyword evidence="5" id="KW-0611">Plant defense</keyword>
<keyword evidence="7" id="KW-0175">Coiled coil</keyword>
<evidence type="ECO:0000259" key="10">
    <source>
        <dbReference type="Pfam" id="PF23247"/>
    </source>
</evidence>
<keyword evidence="4" id="KW-0547">Nucleotide-binding</keyword>
<evidence type="ECO:0000259" key="9">
    <source>
        <dbReference type="Pfam" id="PF00931"/>
    </source>
</evidence>
<evidence type="ECO:0000313" key="11">
    <source>
        <dbReference type="EMBL" id="KAK4573429.1"/>
    </source>
</evidence>
<dbReference type="PANTHER" id="PTHR33463:SF198">
    <property type="entry name" value="RPP4C3"/>
    <property type="match status" value="1"/>
</dbReference>
<evidence type="ECO:0000256" key="6">
    <source>
        <dbReference type="ARBA" id="ARBA00022840"/>
    </source>
</evidence>
<proteinExistence type="inferred from homology"/>
<feature type="domain" description="Disease resistance protein At4g27190-like leucine-rich repeats" evidence="10">
    <location>
        <begin position="1668"/>
        <end position="1797"/>
    </location>
</feature>
<reference evidence="11 12" key="1">
    <citation type="journal article" date="2023" name="G3 (Bethesda)">
        <title>A haplotype-resolved chromosome-scale genome for Quercus rubra L. provides insights into the genetics of adaptive traits for red oak species.</title>
        <authorList>
            <person name="Kapoor B."/>
            <person name="Jenkins J."/>
            <person name="Schmutz J."/>
            <person name="Zhebentyayeva T."/>
            <person name="Kuelheim C."/>
            <person name="Coggeshall M."/>
            <person name="Heim C."/>
            <person name="Lasky J.R."/>
            <person name="Leites L."/>
            <person name="Islam-Faridi N."/>
            <person name="Romero-Severson J."/>
            <person name="DeLeo V.L."/>
            <person name="Lucas S.M."/>
            <person name="Lazic D."/>
            <person name="Gailing O."/>
            <person name="Carlson J."/>
            <person name="Staton M."/>
        </authorList>
    </citation>
    <scope>NUCLEOTIDE SEQUENCE [LARGE SCALE GENOMIC DNA]</scope>
    <source>
        <strain evidence="11">Pseudo-F2</strain>
    </source>
</reference>
<dbReference type="InterPro" id="IPR002182">
    <property type="entry name" value="NB-ARC"/>
</dbReference>
<keyword evidence="12" id="KW-1185">Reference proteome</keyword>
<feature type="compositionally biased region" description="Acidic residues" evidence="8">
    <location>
        <begin position="1968"/>
        <end position="1980"/>
    </location>
</feature>
<feature type="domain" description="Disease resistance protein At4g27190-like leucine-rich repeats" evidence="10">
    <location>
        <begin position="1422"/>
        <end position="1572"/>
    </location>
</feature>
<accession>A0AAN7EM17</accession>
<dbReference type="FunFam" id="3.40.50.300:FF:001091">
    <property type="entry name" value="Probable disease resistance protein At1g61300"/>
    <property type="match status" value="1"/>
</dbReference>
<dbReference type="Gene3D" id="1.10.8.430">
    <property type="entry name" value="Helical domain of apoptotic protease-activating factors"/>
    <property type="match status" value="1"/>
</dbReference>
<evidence type="ECO:0008006" key="13">
    <source>
        <dbReference type="Google" id="ProtNLM"/>
    </source>
</evidence>
<gene>
    <name evidence="11" type="ORF">RGQ29_031405</name>
</gene>
<evidence type="ECO:0000256" key="1">
    <source>
        <dbReference type="ARBA" id="ARBA00008894"/>
    </source>
</evidence>
<dbReference type="PRINTS" id="PR00364">
    <property type="entry name" value="DISEASERSIST"/>
</dbReference>
<dbReference type="InterPro" id="IPR027417">
    <property type="entry name" value="P-loop_NTPase"/>
</dbReference>
<dbReference type="SUPFAM" id="SSF52540">
    <property type="entry name" value="P-loop containing nucleoside triphosphate hydrolases"/>
    <property type="match status" value="1"/>
</dbReference>
<evidence type="ECO:0000256" key="4">
    <source>
        <dbReference type="ARBA" id="ARBA00022741"/>
    </source>
</evidence>
<dbReference type="InterPro" id="IPR036388">
    <property type="entry name" value="WH-like_DNA-bd_sf"/>
</dbReference>
<dbReference type="GO" id="GO:0005524">
    <property type="term" value="F:ATP binding"/>
    <property type="evidence" value="ECO:0007669"/>
    <property type="project" value="UniProtKB-KW"/>
</dbReference>
<feature type="domain" description="Disease resistance protein At4g27190-like leucine-rich repeats" evidence="10">
    <location>
        <begin position="1176"/>
        <end position="1326"/>
    </location>
</feature>
<evidence type="ECO:0000256" key="2">
    <source>
        <dbReference type="ARBA" id="ARBA00022614"/>
    </source>
</evidence>